<dbReference type="Gene3D" id="1.10.287.130">
    <property type="match status" value="1"/>
</dbReference>
<dbReference type="InterPro" id="IPR013654">
    <property type="entry name" value="PAS_2"/>
</dbReference>
<dbReference type="InterPro" id="IPR005467">
    <property type="entry name" value="His_kinase_dom"/>
</dbReference>
<dbReference type="SMART" id="SM00387">
    <property type="entry name" value="HATPase_c"/>
    <property type="match status" value="1"/>
</dbReference>
<dbReference type="RefSeq" id="WP_092780624.1">
    <property type="nucleotide sequence ID" value="NZ_FNAP01000001.1"/>
</dbReference>
<dbReference type="GO" id="GO:0005886">
    <property type="term" value="C:plasma membrane"/>
    <property type="evidence" value="ECO:0007669"/>
    <property type="project" value="TreeGrafter"/>
</dbReference>
<dbReference type="PROSITE" id="PS50109">
    <property type="entry name" value="HIS_KIN"/>
    <property type="match status" value="1"/>
</dbReference>
<dbReference type="Pfam" id="PF00360">
    <property type="entry name" value="PHY"/>
    <property type="match status" value="1"/>
</dbReference>
<evidence type="ECO:0000256" key="5">
    <source>
        <dbReference type="ARBA" id="ARBA00022606"/>
    </source>
</evidence>
<dbReference type="EMBL" id="FNAP01000001">
    <property type="protein sequence ID" value="SDD64921.1"/>
    <property type="molecule type" value="Genomic_DNA"/>
</dbReference>
<evidence type="ECO:0000256" key="9">
    <source>
        <dbReference type="ARBA" id="ARBA00023170"/>
    </source>
</evidence>
<keyword evidence="4" id="KW-0600">Photoreceptor protein</keyword>
<keyword evidence="6" id="KW-0808">Transferase</keyword>
<evidence type="ECO:0000256" key="2">
    <source>
        <dbReference type="ARBA" id="ARBA00006402"/>
    </source>
</evidence>
<dbReference type="SUPFAM" id="SSF55781">
    <property type="entry name" value="GAF domain-like"/>
    <property type="match status" value="2"/>
</dbReference>
<dbReference type="Gene3D" id="3.30.450.20">
    <property type="entry name" value="PAS domain"/>
    <property type="match status" value="1"/>
</dbReference>
<dbReference type="Gene3D" id="3.30.565.10">
    <property type="entry name" value="Histidine kinase-like ATPase, C-terminal domain"/>
    <property type="match status" value="1"/>
</dbReference>
<dbReference type="PRINTS" id="PR01033">
    <property type="entry name" value="PHYTOCHROME"/>
</dbReference>
<evidence type="ECO:0000256" key="7">
    <source>
        <dbReference type="ARBA" id="ARBA00022777"/>
    </source>
</evidence>
<dbReference type="AlphaFoldDB" id="A0A1G6WGH3"/>
<dbReference type="InterPro" id="IPR003018">
    <property type="entry name" value="GAF"/>
</dbReference>
<dbReference type="SUPFAM" id="SSF55874">
    <property type="entry name" value="ATPase domain of HSP90 chaperone/DNA topoisomerase II/histidine kinase"/>
    <property type="match status" value="1"/>
</dbReference>
<evidence type="ECO:0000256" key="6">
    <source>
        <dbReference type="ARBA" id="ARBA00022679"/>
    </source>
</evidence>
<dbReference type="GO" id="GO:0009927">
    <property type="term" value="F:histidine phosphotransfer kinase activity"/>
    <property type="evidence" value="ECO:0007669"/>
    <property type="project" value="TreeGrafter"/>
</dbReference>
<dbReference type="EC" id="2.7.13.3" evidence="3"/>
<keyword evidence="7 12" id="KW-0418">Kinase</keyword>
<evidence type="ECO:0000313" key="13">
    <source>
        <dbReference type="Proteomes" id="UP000199412"/>
    </source>
</evidence>
<dbReference type="Proteomes" id="UP000199412">
    <property type="component" value="Unassembled WGS sequence"/>
</dbReference>
<protein>
    <recommendedName>
        <fullName evidence="3">histidine kinase</fullName>
        <ecNumber evidence="3">2.7.13.3</ecNumber>
    </recommendedName>
</protein>
<dbReference type="Pfam" id="PF01590">
    <property type="entry name" value="GAF"/>
    <property type="match status" value="1"/>
</dbReference>
<dbReference type="InterPro" id="IPR036890">
    <property type="entry name" value="HATPase_C_sf"/>
</dbReference>
<dbReference type="InterPro" id="IPR003594">
    <property type="entry name" value="HATPase_dom"/>
</dbReference>
<evidence type="ECO:0000256" key="1">
    <source>
        <dbReference type="ARBA" id="ARBA00000085"/>
    </source>
</evidence>
<comment type="similarity">
    <text evidence="2">In the N-terminal section; belongs to the phytochrome family.</text>
</comment>
<keyword evidence="5" id="KW-0716">Sensory transduction</keyword>
<dbReference type="InterPro" id="IPR016132">
    <property type="entry name" value="Phyto_chromo_attachment"/>
</dbReference>
<comment type="catalytic activity">
    <reaction evidence="1">
        <text>ATP + protein L-histidine = ADP + protein N-phospho-L-histidine.</text>
        <dbReference type="EC" id="2.7.13.3"/>
    </reaction>
</comment>
<dbReference type="InterPro" id="IPR035965">
    <property type="entry name" value="PAS-like_dom_sf"/>
</dbReference>
<evidence type="ECO:0000313" key="12">
    <source>
        <dbReference type="EMBL" id="SDD64921.1"/>
    </source>
</evidence>
<dbReference type="GO" id="GO:0000155">
    <property type="term" value="F:phosphorelay sensor kinase activity"/>
    <property type="evidence" value="ECO:0007669"/>
    <property type="project" value="InterPro"/>
</dbReference>
<dbReference type="PANTHER" id="PTHR43047:SF62">
    <property type="entry name" value="SENSOR HISTIDINE KINASE DPIB"/>
    <property type="match status" value="1"/>
</dbReference>
<name>A0A1G6WGH3_9PROT</name>
<dbReference type="Pfam" id="PF02518">
    <property type="entry name" value="HATPase_c"/>
    <property type="match status" value="1"/>
</dbReference>
<proteinExistence type="inferred from homology"/>
<dbReference type="SMART" id="SM00065">
    <property type="entry name" value="GAF"/>
    <property type="match status" value="1"/>
</dbReference>
<evidence type="ECO:0000256" key="3">
    <source>
        <dbReference type="ARBA" id="ARBA00012438"/>
    </source>
</evidence>
<feature type="domain" description="Phytochrome chromophore attachment site" evidence="10">
    <location>
        <begin position="159"/>
        <end position="302"/>
    </location>
</feature>
<evidence type="ECO:0000259" key="10">
    <source>
        <dbReference type="PROSITE" id="PS50046"/>
    </source>
</evidence>
<dbReference type="CDD" id="cd00082">
    <property type="entry name" value="HisKA"/>
    <property type="match status" value="1"/>
</dbReference>
<dbReference type="InterPro" id="IPR043150">
    <property type="entry name" value="Phytochrome_PHY_sf"/>
</dbReference>
<dbReference type="PANTHER" id="PTHR43047">
    <property type="entry name" value="TWO-COMPONENT HISTIDINE PROTEIN KINASE"/>
    <property type="match status" value="1"/>
</dbReference>
<dbReference type="OrthoDB" id="9760752at2"/>
<dbReference type="STRING" id="69960.SAMN05421720_101146"/>
<dbReference type="InterPro" id="IPR001294">
    <property type="entry name" value="Phytochrome"/>
</dbReference>
<dbReference type="InterPro" id="IPR029016">
    <property type="entry name" value="GAF-like_dom_sf"/>
</dbReference>
<dbReference type="Pfam" id="PF08446">
    <property type="entry name" value="PAS_2"/>
    <property type="match status" value="1"/>
</dbReference>
<accession>A0A1G6WGH3</accession>
<evidence type="ECO:0000256" key="8">
    <source>
        <dbReference type="ARBA" id="ARBA00022991"/>
    </source>
</evidence>
<dbReference type="CDD" id="cd00075">
    <property type="entry name" value="HATPase"/>
    <property type="match status" value="1"/>
</dbReference>
<gene>
    <name evidence="12" type="ORF">SAMN05421720_101146</name>
</gene>
<organism evidence="12 13">
    <name type="scientific">Rhodospira trueperi</name>
    <dbReference type="NCBI Taxonomy" id="69960"/>
    <lineage>
        <taxon>Bacteria</taxon>
        <taxon>Pseudomonadati</taxon>
        <taxon>Pseudomonadota</taxon>
        <taxon>Alphaproteobacteria</taxon>
        <taxon>Rhodospirillales</taxon>
        <taxon>Rhodospirillaceae</taxon>
        <taxon>Rhodospira</taxon>
    </lineage>
</organism>
<keyword evidence="13" id="KW-1185">Reference proteome</keyword>
<keyword evidence="9" id="KW-0675">Receptor</keyword>
<evidence type="ECO:0000259" key="11">
    <source>
        <dbReference type="PROSITE" id="PS50109"/>
    </source>
</evidence>
<dbReference type="InterPro" id="IPR036097">
    <property type="entry name" value="HisK_dim/P_sf"/>
</dbReference>
<feature type="domain" description="Histidine kinase" evidence="11">
    <location>
        <begin position="692"/>
        <end position="913"/>
    </location>
</feature>
<dbReference type="GO" id="GO:0009881">
    <property type="term" value="F:photoreceptor activity"/>
    <property type="evidence" value="ECO:0007669"/>
    <property type="project" value="UniProtKB-KW"/>
</dbReference>
<keyword evidence="8" id="KW-0157">Chromophore</keyword>
<dbReference type="SMART" id="SM00388">
    <property type="entry name" value="HisKA"/>
    <property type="match status" value="1"/>
</dbReference>
<reference evidence="12 13" key="1">
    <citation type="submission" date="2016-10" db="EMBL/GenBank/DDBJ databases">
        <authorList>
            <person name="de Groot N.N."/>
        </authorList>
    </citation>
    <scope>NUCLEOTIDE SEQUENCE [LARGE SCALE GENOMIC DNA]</scope>
    <source>
        <strain evidence="12 13">ATCC 700224</strain>
    </source>
</reference>
<dbReference type="Pfam" id="PF00512">
    <property type="entry name" value="HisKA"/>
    <property type="match status" value="1"/>
</dbReference>
<dbReference type="PROSITE" id="PS50046">
    <property type="entry name" value="PHYTOCHROME_2"/>
    <property type="match status" value="1"/>
</dbReference>
<dbReference type="SUPFAM" id="SSF47384">
    <property type="entry name" value="Homodimeric domain of signal transducing histidine kinase"/>
    <property type="match status" value="1"/>
</dbReference>
<dbReference type="SUPFAM" id="SSF55785">
    <property type="entry name" value="PYP-like sensor domain (PAS domain)"/>
    <property type="match status" value="1"/>
</dbReference>
<dbReference type="InterPro" id="IPR003661">
    <property type="entry name" value="HisK_dim/P_dom"/>
</dbReference>
<dbReference type="Gene3D" id="3.30.450.40">
    <property type="match status" value="1"/>
</dbReference>
<dbReference type="GO" id="GO:0006355">
    <property type="term" value="P:regulation of DNA-templated transcription"/>
    <property type="evidence" value="ECO:0007669"/>
    <property type="project" value="InterPro"/>
</dbReference>
<dbReference type="GO" id="GO:0009584">
    <property type="term" value="P:detection of visible light"/>
    <property type="evidence" value="ECO:0007669"/>
    <property type="project" value="InterPro"/>
</dbReference>
<sequence>MTDHDADLPTVDLSECENEAIHLLELVQPHGCVLILGGPSLTVQRASLNSGLILGEAVEDLLNRPINTILDGLAVAALEDLLERAGQPETVPVAGFYARSISDVAPVPRLRATPHRIGDADEARLILELEPTTESDEDDAEESFGTEAVAMASLWESENLYVFLDQTVQAIAGLTDYDRVMAYMFHPDWSGEVVAETCTPELTPFLGLRYPASDIPSQARRLYLSNRLRLIADVGAIPVAMTRDVSRTDGAPLDLGHAILRSVSSYHIEYLRNMGVGATLVASLVVDGALWGLIACHHNGPKALPWHRRDAVGRVTSRASDRTADILSLRRDRQNRRAHRFLEMFGSRVVDHATALDALFFGSPRLSDVLHCDGIALHVAGQTAAIGNAPPANAMSVFLERAFQQAQDGVFASHNLPNTGVTDGLDMPACHGALVAFPGDTPDVALACFRDELVHEVHWGGDPNKAVEVDSASNRLSPRKSFNLWRQEVRGQSRPWDPWTLTLIQGCATLLTEHPTTDPDAAHGVEAQTEDLTRGVNTLLSRFEARAESLLEGLDLVDSGTLLTSPRALGGDHDIAVAGNQVFRTQFDLDAGDIEGRPVRDVLRALGLPGTITALPLGASKEVEWWSGEAGHRTLKVLRRGLFSVSRPDETRAWVIYTFEDVTSIYRTQRALGVARQQALARARSRNEFLAQLSRELRDPLQAIQGFADTLDQSPGSAKTDRYRDYAGKIRGLSGNLLDLLNEVLDVTRLEQGVNPSASTVFDLTLLIGEICRMLRDTHHHAGVTWDWHLPNERILVQGDHDALRQAFTTLIAAALRATPEGGTIMIRLIMERGGEPRISISDCGLGLDEDDMMSLTRPVGTPTSQYVGTLEPRRGLGLALARTLIDLHGGTIAVTSNPGSGTTVQATLPRHRIVARDNPYTGD</sequence>
<dbReference type="InterPro" id="IPR013515">
    <property type="entry name" value="Phytochrome_cen-reg"/>
</dbReference>
<evidence type="ECO:0000256" key="4">
    <source>
        <dbReference type="ARBA" id="ARBA00022543"/>
    </source>
</evidence>
<dbReference type="Gene3D" id="3.30.450.270">
    <property type="match status" value="1"/>
</dbReference>